<evidence type="ECO:0000256" key="1">
    <source>
        <dbReference type="ARBA" id="ARBA00004651"/>
    </source>
</evidence>
<organism evidence="7 8">
    <name type="scientific">Methyloprofundus sedimenti</name>
    <dbReference type="NCBI Taxonomy" id="1420851"/>
    <lineage>
        <taxon>Bacteria</taxon>
        <taxon>Pseudomonadati</taxon>
        <taxon>Pseudomonadota</taxon>
        <taxon>Gammaproteobacteria</taxon>
        <taxon>Methylococcales</taxon>
        <taxon>Methylococcaceae</taxon>
        <taxon>Methyloprofundus</taxon>
    </lineage>
</organism>
<name>A0A1V8M224_9GAMM</name>
<gene>
    <name evidence="7" type="ORF">AU255_15130</name>
</gene>
<dbReference type="RefSeq" id="WP_080523801.1">
    <property type="nucleotide sequence ID" value="NZ_LPUF01000003.1"/>
</dbReference>
<reference evidence="7 8" key="1">
    <citation type="submission" date="2015-12" db="EMBL/GenBank/DDBJ databases">
        <authorList>
            <person name="Shamseldin A."/>
            <person name="Moawad H."/>
            <person name="Abd El-Rahim W.M."/>
            <person name="Sadowsky M.J."/>
        </authorList>
    </citation>
    <scope>NUCLEOTIDE SEQUENCE [LARGE SCALE GENOMIC DNA]</scope>
    <source>
        <strain evidence="7 8">WF1</strain>
    </source>
</reference>
<dbReference type="PANTHER" id="PTHR30086">
    <property type="entry name" value="ARGININE EXPORTER PROTEIN ARGO"/>
    <property type="match status" value="1"/>
</dbReference>
<dbReference type="InterPro" id="IPR001123">
    <property type="entry name" value="LeuE-type"/>
</dbReference>
<proteinExistence type="predicted"/>
<evidence type="ECO:0000313" key="7">
    <source>
        <dbReference type="EMBL" id="OQK15558.1"/>
    </source>
</evidence>
<evidence type="ECO:0000256" key="5">
    <source>
        <dbReference type="ARBA" id="ARBA00023136"/>
    </source>
</evidence>
<evidence type="ECO:0000313" key="8">
    <source>
        <dbReference type="Proteomes" id="UP000191980"/>
    </source>
</evidence>
<keyword evidence="2" id="KW-1003">Cell membrane</keyword>
<dbReference type="EMBL" id="LPUF01000003">
    <property type="protein sequence ID" value="OQK15558.1"/>
    <property type="molecule type" value="Genomic_DNA"/>
</dbReference>
<keyword evidence="5 6" id="KW-0472">Membrane</keyword>
<keyword evidence="3 6" id="KW-0812">Transmembrane</keyword>
<feature type="transmembrane region" description="Helical" evidence="6">
    <location>
        <begin position="71"/>
        <end position="93"/>
    </location>
</feature>
<dbReference type="Pfam" id="PF01810">
    <property type="entry name" value="LysE"/>
    <property type="match status" value="1"/>
</dbReference>
<dbReference type="Proteomes" id="UP000191980">
    <property type="component" value="Unassembled WGS sequence"/>
</dbReference>
<protein>
    <submittedName>
        <fullName evidence="7">Threonine transporter</fullName>
    </submittedName>
</protein>
<evidence type="ECO:0000256" key="6">
    <source>
        <dbReference type="SAM" id="Phobius"/>
    </source>
</evidence>
<evidence type="ECO:0000256" key="4">
    <source>
        <dbReference type="ARBA" id="ARBA00022989"/>
    </source>
</evidence>
<sequence>MSIIDIITLFGIMIALAALPSASVALVITRSATFGVANGVAVTAGIILGDLVFILLAIFGLSVVAETMGSLFMIVKYLGATYLLWLGYTLIAFKSTTTITVDKTVKKQNLVTSFIAGFILTLGDIKAIIFYASLLPVFVNLSILQASDVLIIISVMVVSLGSVKILYAVSAAKVVTFVTGKKLDNVARKTAGGFMLGAGSYLIVKA</sequence>
<comment type="subcellular location">
    <subcellularLocation>
        <location evidence="1">Cell membrane</location>
        <topology evidence="1">Multi-pass membrane protein</topology>
    </subcellularLocation>
</comment>
<dbReference type="GO" id="GO:0005886">
    <property type="term" value="C:plasma membrane"/>
    <property type="evidence" value="ECO:0007669"/>
    <property type="project" value="UniProtKB-SubCell"/>
</dbReference>
<evidence type="ECO:0000256" key="3">
    <source>
        <dbReference type="ARBA" id="ARBA00022692"/>
    </source>
</evidence>
<dbReference type="OrthoDB" id="9804822at2"/>
<dbReference type="GO" id="GO:0015171">
    <property type="term" value="F:amino acid transmembrane transporter activity"/>
    <property type="evidence" value="ECO:0007669"/>
    <property type="project" value="TreeGrafter"/>
</dbReference>
<feature type="transmembrane region" description="Helical" evidence="6">
    <location>
        <begin position="6"/>
        <end position="28"/>
    </location>
</feature>
<keyword evidence="8" id="KW-1185">Reference proteome</keyword>
<feature type="transmembrane region" description="Helical" evidence="6">
    <location>
        <begin position="114"/>
        <end position="138"/>
    </location>
</feature>
<dbReference type="PANTHER" id="PTHR30086:SF20">
    <property type="entry name" value="ARGININE EXPORTER PROTEIN ARGO-RELATED"/>
    <property type="match status" value="1"/>
</dbReference>
<evidence type="ECO:0000256" key="2">
    <source>
        <dbReference type="ARBA" id="ARBA00022475"/>
    </source>
</evidence>
<dbReference type="AlphaFoldDB" id="A0A1V8M224"/>
<feature type="transmembrane region" description="Helical" evidence="6">
    <location>
        <begin position="150"/>
        <end position="172"/>
    </location>
</feature>
<accession>A0A1V8M224</accession>
<keyword evidence="4 6" id="KW-1133">Transmembrane helix</keyword>
<feature type="transmembrane region" description="Helical" evidence="6">
    <location>
        <begin position="40"/>
        <end position="65"/>
    </location>
</feature>
<comment type="caution">
    <text evidence="7">The sequence shown here is derived from an EMBL/GenBank/DDBJ whole genome shotgun (WGS) entry which is preliminary data.</text>
</comment>
<dbReference type="STRING" id="1420851.AU255_15130"/>